<feature type="region of interest" description="Disordered" evidence="1">
    <location>
        <begin position="112"/>
        <end position="131"/>
    </location>
</feature>
<evidence type="ECO:0000313" key="4">
    <source>
        <dbReference type="Proteomes" id="UP001595823"/>
    </source>
</evidence>
<organism evidence="3 4">
    <name type="scientific">Salininema proteolyticum</name>
    <dbReference type="NCBI Taxonomy" id="1607685"/>
    <lineage>
        <taxon>Bacteria</taxon>
        <taxon>Bacillati</taxon>
        <taxon>Actinomycetota</taxon>
        <taxon>Actinomycetes</taxon>
        <taxon>Glycomycetales</taxon>
        <taxon>Glycomycetaceae</taxon>
        <taxon>Salininema</taxon>
    </lineage>
</organism>
<feature type="transmembrane region" description="Helical" evidence="2">
    <location>
        <begin position="91"/>
        <end position="108"/>
    </location>
</feature>
<feature type="region of interest" description="Disordered" evidence="1">
    <location>
        <begin position="193"/>
        <end position="228"/>
    </location>
</feature>
<feature type="transmembrane region" description="Helical" evidence="2">
    <location>
        <begin position="64"/>
        <end position="84"/>
    </location>
</feature>
<gene>
    <name evidence="3" type="ORF">ACFPET_14240</name>
</gene>
<dbReference type="Proteomes" id="UP001595823">
    <property type="component" value="Unassembled WGS sequence"/>
</dbReference>
<evidence type="ECO:0000313" key="3">
    <source>
        <dbReference type="EMBL" id="MFC4336358.1"/>
    </source>
</evidence>
<evidence type="ECO:0000256" key="1">
    <source>
        <dbReference type="SAM" id="MobiDB-lite"/>
    </source>
</evidence>
<protein>
    <submittedName>
        <fullName evidence="3">Uncharacterized protein</fullName>
    </submittedName>
</protein>
<keyword evidence="2" id="KW-0812">Transmembrane</keyword>
<feature type="compositionally biased region" description="Polar residues" evidence="1">
    <location>
        <begin position="218"/>
        <end position="228"/>
    </location>
</feature>
<dbReference type="EMBL" id="JBHSDK010000018">
    <property type="protein sequence ID" value="MFC4336358.1"/>
    <property type="molecule type" value="Genomic_DNA"/>
</dbReference>
<comment type="caution">
    <text evidence="3">The sequence shown here is derived from an EMBL/GenBank/DDBJ whole genome shotgun (WGS) entry which is preliminary data.</text>
</comment>
<keyword evidence="4" id="KW-1185">Reference proteome</keyword>
<name>A0ABV8TZV9_9ACTN</name>
<keyword evidence="2" id="KW-1133">Transmembrane helix</keyword>
<feature type="transmembrane region" description="Helical" evidence="2">
    <location>
        <begin position="16"/>
        <end position="44"/>
    </location>
</feature>
<keyword evidence="2" id="KW-0472">Membrane</keyword>
<dbReference type="RefSeq" id="WP_380622207.1">
    <property type="nucleotide sequence ID" value="NZ_JBHSDK010000018.1"/>
</dbReference>
<evidence type="ECO:0000256" key="2">
    <source>
        <dbReference type="SAM" id="Phobius"/>
    </source>
</evidence>
<proteinExistence type="predicted"/>
<accession>A0ABV8TZV9</accession>
<reference evidence="4" key="1">
    <citation type="journal article" date="2019" name="Int. J. Syst. Evol. Microbiol.">
        <title>The Global Catalogue of Microorganisms (GCM) 10K type strain sequencing project: providing services to taxonomists for standard genome sequencing and annotation.</title>
        <authorList>
            <consortium name="The Broad Institute Genomics Platform"/>
            <consortium name="The Broad Institute Genome Sequencing Center for Infectious Disease"/>
            <person name="Wu L."/>
            <person name="Ma J."/>
        </authorList>
    </citation>
    <scope>NUCLEOTIDE SEQUENCE [LARGE SCALE GENOMIC DNA]</scope>
    <source>
        <strain evidence="4">IBRC-M 10908</strain>
    </source>
</reference>
<sequence>MTDPEPPSPARRRTAVAVLLITAAVWPPVFIMIGGQAFIGTALLGFAGPPAAGELQRAEDLWNLTLLVAVAGAFLAITASFFGGFRQAGKVLVAIAVPFVLVVGWVATANTKAPEPDQPVADDPQPPPAISQNTQIHHLLPAERDRHPYTQEQMDCLSGRHGWAFRYFEEIDRYGFESRWFLKGEAIPDFEAESAECVAEHPYDPDVPEEDQAAPQEDTPTSTARPGS</sequence>